<dbReference type="Pfam" id="PF00300">
    <property type="entry name" value="His_Phos_1"/>
    <property type="match status" value="1"/>
</dbReference>
<dbReference type="GO" id="GO:0005829">
    <property type="term" value="C:cytosol"/>
    <property type="evidence" value="ECO:0007669"/>
    <property type="project" value="TreeGrafter"/>
</dbReference>
<evidence type="ECO:0000256" key="2">
    <source>
        <dbReference type="PIRSR" id="PIRSR613078-1"/>
    </source>
</evidence>
<sequence>MSRCVFYLLRHAPTLWNLDKRIQGQWDSELAPVATAQCEALAPQLAGLTLARILCSDLGRAKSTAGILNRSLRLPVTLEKRLREQHYGDWTGKHWRDIPPEAIAAAEAAGWDFHPTGGESRADVRQRAEHALIDAAKANGGRNVLVVTHQGVIKAVLYHLLGRAYLPSEPPAFDPNRVQEVVCQGGQLTLGRLDLELPQP</sequence>
<dbReference type="Gene3D" id="3.40.50.1240">
    <property type="entry name" value="Phosphoglycerate mutase-like"/>
    <property type="match status" value="1"/>
</dbReference>
<feature type="active site" description="Tele-phosphohistidine intermediate" evidence="2">
    <location>
        <position position="11"/>
    </location>
</feature>
<dbReference type="EMBL" id="CP026538">
    <property type="protein sequence ID" value="QAZ66547.1"/>
    <property type="molecule type" value="Genomic_DNA"/>
</dbReference>
<dbReference type="PANTHER" id="PTHR46517">
    <property type="entry name" value="FRUCTOSE-2,6-BISPHOSPHATASE TIGAR"/>
    <property type="match status" value="1"/>
</dbReference>
<dbReference type="PANTHER" id="PTHR46517:SF1">
    <property type="entry name" value="FRUCTOSE-2,6-BISPHOSPHATASE TIGAR"/>
    <property type="match status" value="1"/>
</dbReference>
<reference evidence="4 5" key="1">
    <citation type="submission" date="2018-02" db="EMBL/GenBank/DDBJ databases">
        <title>Genome sequence of Desulfovibrio carbinolicus DSM 3852.</title>
        <authorList>
            <person name="Wilbanks E."/>
            <person name="Skennerton C.T."/>
            <person name="Orphan V.J."/>
        </authorList>
    </citation>
    <scope>NUCLEOTIDE SEQUENCE [LARGE SCALE GENOMIC DNA]</scope>
    <source>
        <strain evidence="4 5">DSM 3852</strain>
    </source>
</reference>
<dbReference type="SUPFAM" id="SSF53254">
    <property type="entry name" value="Phosphoglycerate mutase-like"/>
    <property type="match status" value="1"/>
</dbReference>
<evidence type="ECO:0000256" key="3">
    <source>
        <dbReference type="PIRSR" id="PIRSR613078-2"/>
    </source>
</evidence>
<feature type="active site" description="Proton donor/acceptor" evidence="2">
    <location>
        <position position="84"/>
    </location>
</feature>
<organism evidence="4 5">
    <name type="scientific">Solidesulfovibrio carbinolicus</name>
    <dbReference type="NCBI Taxonomy" id="296842"/>
    <lineage>
        <taxon>Bacteria</taxon>
        <taxon>Pseudomonadati</taxon>
        <taxon>Thermodesulfobacteriota</taxon>
        <taxon>Desulfovibrionia</taxon>
        <taxon>Desulfovibrionales</taxon>
        <taxon>Desulfovibrionaceae</taxon>
        <taxon>Solidesulfovibrio</taxon>
    </lineage>
</organism>
<protein>
    <submittedName>
        <fullName evidence="4">Histidine phosphatase family protein</fullName>
    </submittedName>
</protein>
<evidence type="ECO:0000313" key="5">
    <source>
        <dbReference type="Proteomes" id="UP000293296"/>
    </source>
</evidence>
<dbReference type="InterPro" id="IPR013078">
    <property type="entry name" value="His_Pase_superF_clade-1"/>
</dbReference>
<dbReference type="OrthoDB" id="9781415at2"/>
<feature type="binding site" evidence="3">
    <location>
        <begin position="10"/>
        <end position="17"/>
    </location>
    <ligand>
        <name>substrate</name>
    </ligand>
</feature>
<name>A0A4P6HHQ6_9BACT</name>
<dbReference type="GO" id="GO:0045820">
    <property type="term" value="P:negative regulation of glycolytic process"/>
    <property type="evidence" value="ECO:0007669"/>
    <property type="project" value="TreeGrafter"/>
</dbReference>
<dbReference type="KEGG" id="dcb:C3Y92_04535"/>
<evidence type="ECO:0000313" key="4">
    <source>
        <dbReference type="EMBL" id="QAZ66547.1"/>
    </source>
</evidence>
<dbReference type="GO" id="GO:0043456">
    <property type="term" value="P:regulation of pentose-phosphate shunt"/>
    <property type="evidence" value="ECO:0007669"/>
    <property type="project" value="TreeGrafter"/>
</dbReference>
<feature type="binding site" evidence="3">
    <location>
        <position position="60"/>
    </location>
    <ligand>
        <name>substrate</name>
    </ligand>
</feature>
<feature type="binding site" evidence="3">
    <location>
        <begin position="84"/>
        <end position="87"/>
    </location>
    <ligand>
        <name>substrate</name>
    </ligand>
</feature>
<keyword evidence="5" id="KW-1185">Reference proteome</keyword>
<keyword evidence="1" id="KW-0378">Hydrolase</keyword>
<dbReference type="Proteomes" id="UP000293296">
    <property type="component" value="Chromosome"/>
</dbReference>
<gene>
    <name evidence="4" type="ORF">C3Y92_04535</name>
</gene>
<dbReference type="AlphaFoldDB" id="A0A4P6HHQ6"/>
<accession>A0A4P6HHQ6</accession>
<proteinExistence type="predicted"/>
<evidence type="ECO:0000256" key="1">
    <source>
        <dbReference type="ARBA" id="ARBA00022801"/>
    </source>
</evidence>
<dbReference type="InterPro" id="IPR029033">
    <property type="entry name" value="His_PPase_superfam"/>
</dbReference>
<dbReference type="InterPro" id="IPR051695">
    <property type="entry name" value="Phosphoglycerate_Mutase"/>
</dbReference>
<dbReference type="GO" id="GO:0004331">
    <property type="term" value="F:fructose-2,6-bisphosphate 2-phosphatase activity"/>
    <property type="evidence" value="ECO:0007669"/>
    <property type="project" value="TreeGrafter"/>
</dbReference>
<dbReference type="RefSeq" id="WP_129349913.1">
    <property type="nucleotide sequence ID" value="NZ_CP026538.1"/>
</dbReference>
<dbReference type="SMART" id="SM00855">
    <property type="entry name" value="PGAM"/>
    <property type="match status" value="1"/>
</dbReference>
<dbReference type="CDD" id="cd07067">
    <property type="entry name" value="HP_PGM_like"/>
    <property type="match status" value="1"/>
</dbReference>